<protein>
    <recommendedName>
        <fullName evidence="7">TraD/TraG TraM recognition site domain-containing protein</fullName>
    </recommendedName>
</protein>
<keyword evidence="2" id="KW-1003">Cell membrane</keyword>
<feature type="transmembrane region" description="Helical" evidence="6">
    <location>
        <begin position="91"/>
        <end position="112"/>
    </location>
</feature>
<comment type="subcellular location">
    <subcellularLocation>
        <location evidence="1">Cell membrane</location>
        <topology evidence="1">Multi-pass membrane protein</topology>
    </subcellularLocation>
</comment>
<dbReference type="EMBL" id="BAAANS010000101">
    <property type="protein sequence ID" value="GAA2124454.1"/>
    <property type="molecule type" value="Genomic_DNA"/>
</dbReference>
<dbReference type="InterPro" id="IPR027417">
    <property type="entry name" value="P-loop_NTPase"/>
</dbReference>
<evidence type="ECO:0000256" key="2">
    <source>
        <dbReference type="ARBA" id="ARBA00022475"/>
    </source>
</evidence>
<gene>
    <name evidence="8" type="ORF">GCM10009759_76130</name>
</gene>
<evidence type="ECO:0000313" key="8">
    <source>
        <dbReference type="EMBL" id="GAA2124454.1"/>
    </source>
</evidence>
<accession>A0ABN2YDZ2</accession>
<dbReference type="InterPro" id="IPR032689">
    <property type="entry name" value="TraG-D_C"/>
</dbReference>
<evidence type="ECO:0000256" key="3">
    <source>
        <dbReference type="ARBA" id="ARBA00022692"/>
    </source>
</evidence>
<evidence type="ECO:0000256" key="5">
    <source>
        <dbReference type="ARBA" id="ARBA00023136"/>
    </source>
</evidence>
<keyword evidence="4 6" id="KW-1133">Transmembrane helix</keyword>
<keyword evidence="5 6" id="KW-0472">Membrane</keyword>
<dbReference type="PANTHER" id="PTHR37937:SF1">
    <property type="entry name" value="CONJUGATIVE TRANSFER: DNA TRANSPORT"/>
    <property type="match status" value="1"/>
</dbReference>
<proteinExistence type="predicted"/>
<evidence type="ECO:0000313" key="9">
    <source>
        <dbReference type="Proteomes" id="UP001500897"/>
    </source>
</evidence>
<sequence length="605" mass="65226">MMAAASNSTVARRPVLEGPADYLIVVLIIVVVTVTVGTWATGQVAGLITHAAWPAVPFGEAFAVAKQIPEHLDDPRLAWPEPARADLPGPVGFATAAAIVALAMITAGTFALRRLRRNRSVRGYASPAQLAKTMSAAAVVRRGPIVRPSLKGRRIKADDVAVQLGRTMAGMLLWACIESSVLMLAAPRQGKTSQVIIPWIKAWRGPMLVTSVRGDLLDATALIRRKLGPTLAMTPTGMVEWPDQVQWSPASGCDDFGKAMQRADLMVRIGKSETSDSSGAGFFGATATSLLAAWLHAAEITDNSMEDVLRWAFNPHVEEPIKLLAESRRAEPGVAEMLDALYRQPGETRANLFSTVQTALTPLFSPLARRTFVPKAGNSIDIAAWLRSNGTIYLLVDKEDSKALAPLISAFVSEVFGTAKRIADRSPGGRLDPPLGALLDEVANVTPLPNLPDLMSFAGGSGIYVLAVLQNMAQARTIWGHDGAEMLWGSSTIKIALGGLGGAELEEFSKLSGIYRESLTTYQSGSHGTTMQTTLQDRKTVTPDEIRTLDEEKREALVIHATTPVAKVRMLRHYEGPDRKAYEESVQWARRYRAGELDPTEVVAA</sequence>
<evidence type="ECO:0000256" key="4">
    <source>
        <dbReference type="ARBA" id="ARBA00022989"/>
    </source>
</evidence>
<dbReference type="Pfam" id="PF12696">
    <property type="entry name" value="TraG-D_C"/>
    <property type="match status" value="1"/>
</dbReference>
<evidence type="ECO:0000256" key="6">
    <source>
        <dbReference type="SAM" id="Phobius"/>
    </source>
</evidence>
<dbReference type="SUPFAM" id="SSF52540">
    <property type="entry name" value="P-loop containing nucleoside triphosphate hydrolases"/>
    <property type="match status" value="1"/>
</dbReference>
<feature type="domain" description="TraD/TraG TraM recognition site" evidence="7">
    <location>
        <begin position="434"/>
        <end position="550"/>
    </location>
</feature>
<evidence type="ECO:0000256" key="1">
    <source>
        <dbReference type="ARBA" id="ARBA00004651"/>
    </source>
</evidence>
<dbReference type="PANTHER" id="PTHR37937">
    <property type="entry name" value="CONJUGATIVE TRANSFER: DNA TRANSPORT"/>
    <property type="match status" value="1"/>
</dbReference>
<keyword evidence="3 6" id="KW-0812">Transmembrane</keyword>
<name>A0ABN2YDZ2_9ACTN</name>
<evidence type="ECO:0000259" key="7">
    <source>
        <dbReference type="Pfam" id="PF12696"/>
    </source>
</evidence>
<keyword evidence="9" id="KW-1185">Reference proteome</keyword>
<reference evidence="8 9" key="1">
    <citation type="journal article" date="2019" name="Int. J. Syst. Evol. Microbiol.">
        <title>The Global Catalogue of Microorganisms (GCM) 10K type strain sequencing project: providing services to taxonomists for standard genome sequencing and annotation.</title>
        <authorList>
            <consortium name="The Broad Institute Genomics Platform"/>
            <consortium name="The Broad Institute Genome Sequencing Center for Infectious Disease"/>
            <person name="Wu L."/>
            <person name="Ma J."/>
        </authorList>
    </citation>
    <scope>NUCLEOTIDE SEQUENCE [LARGE SCALE GENOMIC DNA]</scope>
    <source>
        <strain evidence="8 9">JCM 14559</strain>
    </source>
</reference>
<comment type="caution">
    <text evidence="8">The sequence shown here is derived from an EMBL/GenBank/DDBJ whole genome shotgun (WGS) entry which is preliminary data.</text>
</comment>
<dbReference type="Gene3D" id="3.40.50.300">
    <property type="entry name" value="P-loop containing nucleotide triphosphate hydrolases"/>
    <property type="match status" value="1"/>
</dbReference>
<organism evidence="8 9">
    <name type="scientific">Kitasatospora saccharophila</name>
    <dbReference type="NCBI Taxonomy" id="407973"/>
    <lineage>
        <taxon>Bacteria</taxon>
        <taxon>Bacillati</taxon>
        <taxon>Actinomycetota</taxon>
        <taxon>Actinomycetes</taxon>
        <taxon>Kitasatosporales</taxon>
        <taxon>Streptomycetaceae</taxon>
        <taxon>Kitasatospora</taxon>
    </lineage>
</organism>
<feature type="transmembrane region" description="Helical" evidence="6">
    <location>
        <begin position="20"/>
        <end position="40"/>
    </location>
</feature>
<dbReference type="Proteomes" id="UP001500897">
    <property type="component" value="Unassembled WGS sequence"/>
</dbReference>
<dbReference type="InterPro" id="IPR051539">
    <property type="entry name" value="T4SS-coupling_protein"/>
</dbReference>
<dbReference type="CDD" id="cd01127">
    <property type="entry name" value="TrwB_TraG_TraD_VirD4"/>
    <property type="match status" value="1"/>
</dbReference>